<feature type="signal peptide" evidence="6">
    <location>
        <begin position="1"/>
        <end position="26"/>
    </location>
</feature>
<reference evidence="9" key="1">
    <citation type="journal article" date="2006" name="Science">
        <title>Ancient noncoding elements conserved in the human genome.</title>
        <authorList>
            <person name="Venkatesh B."/>
            <person name="Kirkness E.F."/>
            <person name="Loh Y.H."/>
            <person name="Halpern A.L."/>
            <person name="Lee A.P."/>
            <person name="Johnson J."/>
            <person name="Dandona N."/>
            <person name="Viswanathan L.D."/>
            <person name="Tay A."/>
            <person name="Venter J.C."/>
            <person name="Strausberg R.L."/>
            <person name="Brenner S."/>
        </authorList>
    </citation>
    <scope>NUCLEOTIDE SEQUENCE [LARGE SCALE GENOMIC DNA]</scope>
</reference>
<dbReference type="InParanoid" id="A0A4W3JBY9"/>
<reference evidence="9" key="3">
    <citation type="journal article" date="2014" name="Nature">
        <title>Elephant shark genome provides unique insights into gnathostome evolution.</title>
        <authorList>
            <consortium name="International Elephant Shark Genome Sequencing Consortium"/>
            <person name="Venkatesh B."/>
            <person name="Lee A.P."/>
            <person name="Ravi V."/>
            <person name="Maurya A.K."/>
            <person name="Lian M.M."/>
            <person name="Swann J.B."/>
            <person name="Ohta Y."/>
            <person name="Flajnik M.F."/>
            <person name="Sutoh Y."/>
            <person name="Kasahara M."/>
            <person name="Hoon S."/>
            <person name="Gangu V."/>
            <person name="Roy S.W."/>
            <person name="Irimia M."/>
            <person name="Korzh V."/>
            <person name="Kondrychyn I."/>
            <person name="Lim Z.W."/>
            <person name="Tay B.H."/>
            <person name="Tohari S."/>
            <person name="Kong K.W."/>
            <person name="Ho S."/>
            <person name="Lorente-Galdos B."/>
            <person name="Quilez J."/>
            <person name="Marques-Bonet T."/>
            <person name="Raney B.J."/>
            <person name="Ingham P.W."/>
            <person name="Tay A."/>
            <person name="Hillier L.W."/>
            <person name="Minx P."/>
            <person name="Boehm T."/>
            <person name="Wilson R.K."/>
            <person name="Brenner S."/>
            <person name="Warren W.C."/>
        </authorList>
    </citation>
    <scope>NUCLEOTIDE SEQUENCE [LARGE SCALE GENOMIC DNA]</scope>
</reference>
<evidence type="ECO:0000313" key="9">
    <source>
        <dbReference type="Proteomes" id="UP000314986"/>
    </source>
</evidence>
<reference evidence="9" key="2">
    <citation type="journal article" date="2007" name="PLoS Biol.">
        <title>Survey sequencing and comparative analysis of the elephant shark (Callorhinchus milii) genome.</title>
        <authorList>
            <person name="Venkatesh B."/>
            <person name="Kirkness E.F."/>
            <person name="Loh Y.H."/>
            <person name="Halpern A.L."/>
            <person name="Lee A.P."/>
            <person name="Johnson J."/>
            <person name="Dandona N."/>
            <person name="Viswanathan L.D."/>
            <person name="Tay A."/>
            <person name="Venter J.C."/>
            <person name="Strausberg R.L."/>
            <person name="Brenner S."/>
        </authorList>
    </citation>
    <scope>NUCLEOTIDE SEQUENCE [LARGE SCALE GENOMIC DNA]</scope>
</reference>
<comment type="subcellular location">
    <subcellularLocation>
        <location evidence="1">Membrane</location>
        <topology evidence="1">Multi-pass membrane protein</topology>
    </subcellularLocation>
</comment>
<evidence type="ECO:0000256" key="4">
    <source>
        <dbReference type="ARBA" id="ARBA00023136"/>
    </source>
</evidence>
<gene>
    <name evidence="8" type="primary">LOC103174996</name>
</gene>
<accession>A0A4W3JBY9</accession>
<evidence type="ECO:0000256" key="2">
    <source>
        <dbReference type="ARBA" id="ARBA00022692"/>
    </source>
</evidence>
<dbReference type="GeneID" id="103174996"/>
<evidence type="ECO:0000313" key="8">
    <source>
        <dbReference type="Ensembl" id="ENSCMIP00000039752.1"/>
    </source>
</evidence>
<proteinExistence type="predicted"/>
<dbReference type="InterPro" id="IPR042502">
    <property type="entry name" value="TM7SF3"/>
</dbReference>
<feature type="domain" description="TM7S3/TM198-like" evidence="7">
    <location>
        <begin position="310"/>
        <end position="516"/>
    </location>
</feature>
<name>A0A4W3JBY9_CALMI</name>
<evidence type="ECO:0000256" key="1">
    <source>
        <dbReference type="ARBA" id="ARBA00004141"/>
    </source>
</evidence>
<keyword evidence="9" id="KW-1185">Reference proteome</keyword>
<dbReference type="PANTHER" id="PTHR15937:SF3">
    <property type="entry name" value="TRANSMEMBRANE 7 SUPERFAMILY MEMBER 3"/>
    <property type="match status" value="1"/>
</dbReference>
<protein>
    <submittedName>
        <fullName evidence="8">Transmembrane 7 superfamily member 3-like</fullName>
    </submittedName>
</protein>
<dbReference type="InterPro" id="IPR025256">
    <property type="entry name" value="TM7S3/TM198-like_dom"/>
</dbReference>
<keyword evidence="2 5" id="KW-0812">Transmembrane</keyword>
<evidence type="ECO:0000259" key="7">
    <source>
        <dbReference type="Pfam" id="PF13886"/>
    </source>
</evidence>
<feature type="chain" id="PRO_5021326008" evidence="6">
    <location>
        <begin position="27"/>
        <end position="552"/>
    </location>
</feature>
<evidence type="ECO:0000256" key="3">
    <source>
        <dbReference type="ARBA" id="ARBA00022989"/>
    </source>
</evidence>
<dbReference type="GO" id="GO:0043069">
    <property type="term" value="P:negative regulation of programmed cell death"/>
    <property type="evidence" value="ECO:0007669"/>
    <property type="project" value="TreeGrafter"/>
</dbReference>
<feature type="transmembrane region" description="Helical" evidence="5">
    <location>
        <begin position="356"/>
        <end position="376"/>
    </location>
</feature>
<dbReference type="Pfam" id="PF25992">
    <property type="entry name" value="Ig_TM7SF3_N"/>
    <property type="match status" value="1"/>
</dbReference>
<keyword evidence="3 5" id="KW-1133">Transmembrane helix</keyword>
<reference evidence="8" key="5">
    <citation type="submission" date="2025-09" db="UniProtKB">
        <authorList>
            <consortium name="Ensembl"/>
        </authorList>
    </citation>
    <scope>IDENTIFICATION</scope>
</reference>
<dbReference type="GO" id="GO:0005886">
    <property type="term" value="C:plasma membrane"/>
    <property type="evidence" value="ECO:0007669"/>
    <property type="project" value="TreeGrafter"/>
</dbReference>
<evidence type="ECO:0000256" key="6">
    <source>
        <dbReference type="SAM" id="SignalP"/>
    </source>
</evidence>
<dbReference type="OrthoDB" id="5967337at2759"/>
<feature type="transmembrane region" description="Helical" evidence="5">
    <location>
        <begin position="306"/>
        <end position="325"/>
    </location>
</feature>
<feature type="transmembrane region" description="Helical" evidence="5">
    <location>
        <begin position="450"/>
        <end position="475"/>
    </location>
</feature>
<dbReference type="PANTHER" id="PTHR15937">
    <property type="entry name" value="TRANSMEMBRANE 7 SUPERFAMILY MEMBER 3"/>
    <property type="match status" value="1"/>
</dbReference>
<dbReference type="STRING" id="7868.ENSCMIP00000039752"/>
<feature type="transmembrane region" description="Helical" evidence="5">
    <location>
        <begin position="495"/>
        <end position="518"/>
    </location>
</feature>
<feature type="transmembrane region" description="Helical" evidence="5">
    <location>
        <begin position="383"/>
        <end position="406"/>
    </location>
</feature>
<dbReference type="OMA" id="TRWTSGD"/>
<sequence length="552" mass="61039">MPGLWVFALLLSSHHLLLLFLSQAVATESSQDRVSSLSAAVGRIEIPLLEDVSVLLLAHERKQVVVRNINQEIVSVVTHVYTREQNVTVSPSKTFPADSSYTSSSAGVVTLLRPAATKVSFYLRGGDKTLSARLFAVPYTAEDPVPGTCNTEFILENDPNVHLTYNVFETIVMFAPANLGAPRGVSPPACDVAMNSHTRWRLSYDIYQYFLPENDMTNKSFLEGMSKMSSVQKVEQNGLKITTITSSQQTILFANSYIGIGVIYGVIVRDPLLNTSANYLPVPTYACRLTSEGHTCQHSDTSFICMQVICTAIGLYGLILCFFGHRIFEAEFFFFGFLIFGFVLFVLLTRLSTLNIVSRLIITVAAGVMGGFALSLVRWRFGVPVLCVLLVGLALGFLVAAIVAFTPLANFTLFRNDFNFWMSYVCVMLVVPTVLLPISKALNIITCALVGSYAVIVAVGVYIYTSLTYIILNIIKRAIYPDFAKVSSGSVPFQLTDYVLTGVWALLFLCGLTLQFILERNKPYFPPCPYDKWKKRRNPTTCGERTPLLHAS</sequence>
<keyword evidence="6" id="KW-0732">Signal</keyword>
<dbReference type="Pfam" id="PF13886">
    <property type="entry name" value="TM7S3_TM198"/>
    <property type="match status" value="1"/>
</dbReference>
<dbReference type="Proteomes" id="UP000314986">
    <property type="component" value="Unassembled WGS sequence"/>
</dbReference>
<reference evidence="8" key="4">
    <citation type="submission" date="2025-08" db="UniProtKB">
        <authorList>
            <consortium name="Ensembl"/>
        </authorList>
    </citation>
    <scope>IDENTIFICATION</scope>
</reference>
<dbReference type="KEGG" id="cmk:103174996"/>
<dbReference type="Ensembl" id="ENSCMIT00000040323.1">
    <property type="protein sequence ID" value="ENSCMIP00000039752.1"/>
    <property type="gene ID" value="ENSCMIG00000016635.1"/>
</dbReference>
<feature type="transmembrane region" description="Helical" evidence="5">
    <location>
        <begin position="332"/>
        <end position="350"/>
    </location>
</feature>
<evidence type="ECO:0000256" key="5">
    <source>
        <dbReference type="SAM" id="Phobius"/>
    </source>
</evidence>
<dbReference type="GeneTree" id="ENSGT00390000008702"/>
<keyword evidence="4 5" id="KW-0472">Membrane</keyword>
<feature type="transmembrane region" description="Helical" evidence="5">
    <location>
        <begin position="418"/>
        <end position="438"/>
    </location>
</feature>
<organism evidence="8 9">
    <name type="scientific">Callorhinchus milii</name>
    <name type="common">Ghost shark</name>
    <dbReference type="NCBI Taxonomy" id="7868"/>
    <lineage>
        <taxon>Eukaryota</taxon>
        <taxon>Metazoa</taxon>
        <taxon>Chordata</taxon>
        <taxon>Craniata</taxon>
        <taxon>Vertebrata</taxon>
        <taxon>Chondrichthyes</taxon>
        <taxon>Holocephali</taxon>
        <taxon>Chimaeriformes</taxon>
        <taxon>Callorhinchidae</taxon>
        <taxon>Callorhinchus</taxon>
    </lineage>
</organism>
<dbReference type="AlphaFoldDB" id="A0A4W3JBY9"/>